<dbReference type="Pfam" id="PF10719">
    <property type="entry name" value="ComFB"/>
    <property type="match status" value="1"/>
</dbReference>
<sequence>MLKNHMETLVDSHLPVLIKDRSHIRVCEKCQNDIKAMALNHLKPQYIMSDRGLIFTKMKELDHQFQSDIIQELVRAIQIVEAHPRHEP</sequence>
<protein>
    <submittedName>
        <fullName evidence="1">Late competence development ComFB family protein</fullName>
    </submittedName>
</protein>
<dbReference type="EMBL" id="JAFNJU010000011">
    <property type="protein sequence ID" value="MBO1266051.1"/>
    <property type="molecule type" value="Genomic_DNA"/>
</dbReference>
<dbReference type="RefSeq" id="WP_207600573.1">
    <property type="nucleotide sequence ID" value="NZ_JAFNJU010000011.1"/>
</dbReference>
<reference evidence="1" key="1">
    <citation type="submission" date="2021-03" db="EMBL/GenBank/DDBJ databases">
        <title>Proteiniclasticum marinus sp. nov., isolated from tidal flat sediment.</title>
        <authorList>
            <person name="Namirimu T."/>
            <person name="Yang J.-A."/>
            <person name="Yang S.-H."/>
            <person name="Kim Y.-J."/>
            <person name="Kwon K.K."/>
        </authorList>
    </citation>
    <scope>NUCLEOTIDE SEQUENCE</scope>
    <source>
        <strain evidence="1">SCR006</strain>
    </source>
</reference>
<evidence type="ECO:0000313" key="1">
    <source>
        <dbReference type="EMBL" id="MBO1266051.1"/>
    </source>
</evidence>
<name>A0A939HDP8_9CLOT</name>
<dbReference type="InterPro" id="IPR019657">
    <property type="entry name" value="ComFB"/>
</dbReference>
<organism evidence="1 2">
    <name type="scientific">Proteiniclasticum aestuarii</name>
    <dbReference type="NCBI Taxonomy" id="2817862"/>
    <lineage>
        <taxon>Bacteria</taxon>
        <taxon>Bacillati</taxon>
        <taxon>Bacillota</taxon>
        <taxon>Clostridia</taxon>
        <taxon>Eubacteriales</taxon>
        <taxon>Clostridiaceae</taxon>
        <taxon>Proteiniclasticum</taxon>
    </lineage>
</organism>
<dbReference type="Proteomes" id="UP000664218">
    <property type="component" value="Unassembled WGS sequence"/>
</dbReference>
<evidence type="ECO:0000313" key="2">
    <source>
        <dbReference type="Proteomes" id="UP000664218"/>
    </source>
</evidence>
<comment type="caution">
    <text evidence="1">The sequence shown here is derived from an EMBL/GenBank/DDBJ whole genome shotgun (WGS) entry which is preliminary data.</text>
</comment>
<gene>
    <name evidence="1" type="ORF">J3A84_13520</name>
</gene>
<dbReference type="AlphaFoldDB" id="A0A939HDP8"/>
<proteinExistence type="predicted"/>
<accession>A0A939HDP8</accession>
<keyword evidence="2" id="KW-1185">Reference proteome</keyword>